<dbReference type="GO" id="GO:0003677">
    <property type="term" value="F:DNA binding"/>
    <property type="evidence" value="ECO:0007669"/>
    <property type="project" value="UniProtKB-KW"/>
</dbReference>
<dbReference type="AlphaFoldDB" id="A0A3B0XHR8"/>
<dbReference type="InterPro" id="IPR010982">
    <property type="entry name" value="Lambda_DNA-bd_dom_sf"/>
</dbReference>
<keyword evidence="2" id="KW-0238">DNA-binding</keyword>
<dbReference type="EMBL" id="UOFE01000049">
    <property type="protein sequence ID" value="VAW55524.1"/>
    <property type="molecule type" value="Genomic_DNA"/>
</dbReference>
<sequence length="363" mass="41458">MAEQGKNYYVPDYAVSPGDVLEDYLDAFGMTQAELSNRLGFAKKTVNEIIKGKAPLLPDTALKLERVFNRPAHFWNNLQQHYQEDCARLAENERLIQHLDWLKKVPVNPMAKLGFIEKFKDKVEQLEEVLRFFGVASPDQWRVVWEQHQVAYRQHQRYEPCAEAVSAWLRQGELKAQEIDCAPFDKNGFKVVLDEIRSLTIEEPEVFQQRVIDLCASVGVAVVFVPDLPKTGVSGATRWLGGKAVIQLSLRFRSNDHLWFTFFHEAGHILKHGRKEIFLEGNGMDGEKEEEANTFARDKLIPKSAYRAFTSSSRVSFTEIISFAREIGIAPGIVVGRLQHDGLLPVTHGNKLKVYYKWVEKAT</sequence>
<accession>A0A3B0XHR8</accession>
<dbReference type="SMART" id="SM00530">
    <property type="entry name" value="HTH_XRE"/>
    <property type="match status" value="1"/>
</dbReference>
<feature type="domain" description="HTH cro/C1-type" evidence="3">
    <location>
        <begin position="21"/>
        <end position="75"/>
    </location>
</feature>
<dbReference type="CDD" id="cd00093">
    <property type="entry name" value="HTH_XRE"/>
    <property type="match status" value="1"/>
</dbReference>
<dbReference type="PROSITE" id="PS50943">
    <property type="entry name" value="HTH_CROC1"/>
    <property type="match status" value="1"/>
</dbReference>
<evidence type="ECO:0000259" key="3">
    <source>
        <dbReference type="PROSITE" id="PS50943"/>
    </source>
</evidence>
<dbReference type="Pfam" id="PF06114">
    <property type="entry name" value="Peptidase_M78"/>
    <property type="match status" value="1"/>
</dbReference>
<organism evidence="4">
    <name type="scientific">hydrothermal vent metagenome</name>
    <dbReference type="NCBI Taxonomy" id="652676"/>
    <lineage>
        <taxon>unclassified sequences</taxon>
        <taxon>metagenomes</taxon>
        <taxon>ecological metagenomes</taxon>
    </lineage>
</organism>
<dbReference type="InterPro" id="IPR010359">
    <property type="entry name" value="IrrE_HExxH"/>
</dbReference>
<evidence type="ECO:0000313" key="4">
    <source>
        <dbReference type="EMBL" id="VAW55524.1"/>
    </source>
</evidence>
<dbReference type="NCBIfam" id="TIGR02607">
    <property type="entry name" value="antidote_HigA"/>
    <property type="match status" value="1"/>
</dbReference>
<dbReference type="PANTHER" id="PTHR36924">
    <property type="entry name" value="ANTITOXIN HIGA-1"/>
    <property type="match status" value="1"/>
</dbReference>
<dbReference type="InterPro" id="IPR001387">
    <property type="entry name" value="Cro/C1-type_HTH"/>
</dbReference>
<evidence type="ECO:0000256" key="2">
    <source>
        <dbReference type="ARBA" id="ARBA00023125"/>
    </source>
</evidence>
<dbReference type="Gene3D" id="1.10.260.40">
    <property type="entry name" value="lambda repressor-like DNA-binding domains"/>
    <property type="match status" value="1"/>
</dbReference>
<gene>
    <name evidence="4" type="ORF">MNBD_GAMMA05-2099</name>
</gene>
<evidence type="ECO:0000256" key="1">
    <source>
        <dbReference type="ARBA" id="ARBA00007227"/>
    </source>
</evidence>
<dbReference type="PANTHER" id="PTHR36924:SF1">
    <property type="entry name" value="ANTITOXIN HIGA-1"/>
    <property type="match status" value="1"/>
</dbReference>
<name>A0A3B0XHR8_9ZZZZ</name>
<dbReference type="InterPro" id="IPR013430">
    <property type="entry name" value="Toxin_antidote_HigA"/>
</dbReference>
<reference evidence="4" key="1">
    <citation type="submission" date="2018-06" db="EMBL/GenBank/DDBJ databases">
        <authorList>
            <person name="Zhirakovskaya E."/>
        </authorList>
    </citation>
    <scope>NUCLEOTIDE SEQUENCE</scope>
</reference>
<comment type="similarity">
    <text evidence="1">Belongs to the short-chain fatty acyl-CoA assimilation regulator (ScfR) family.</text>
</comment>
<protein>
    <recommendedName>
        <fullName evidence="3">HTH cro/C1-type domain-containing protein</fullName>
    </recommendedName>
</protein>
<dbReference type="SUPFAM" id="SSF47413">
    <property type="entry name" value="lambda repressor-like DNA-binding domains"/>
    <property type="match status" value="1"/>
</dbReference>
<dbReference type="Pfam" id="PF01381">
    <property type="entry name" value="HTH_3"/>
    <property type="match status" value="1"/>
</dbReference>
<proteinExistence type="inferred from homology"/>